<protein>
    <recommendedName>
        <fullName evidence="3">UVR domain-containing protein</fullName>
    </recommendedName>
</protein>
<organism evidence="1 2">
    <name type="scientific">Rubroshorea leprosula</name>
    <dbReference type="NCBI Taxonomy" id="152421"/>
    <lineage>
        <taxon>Eukaryota</taxon>
        <taxon>Viridiplantae</taxon>
        <taxon>Streptophyta</taxon>
        <taxon>Embryophyta</taxon>
        <taxon>Tracheophyta</taxon>
        <taxon>Spermatophyta</taxon>
        <taxon>Magnoliopsida</taxon>
        <taxon>eudicotyledons</taxon>
        <taxon>Gunneridae</taxon>
        <taxon>Pentapetalae</taxon>
        <taxon>rosids</taxon>
        <taxon>malvids</taxon>
        <taxon>Malvales</taxon>
        <taxon>Dipterocarpaceae</taxon>
        <taxon>Rubroshorea</taxon>
    </lineage>
</organism>
<dbReference type="AlphaFoldDB" id="A0AAV5L5P0"/>
<reference evidence="1 2" key="1">
    <citation type="journal article" date="2021" name="Commun. Biol.">
        <title>The genome of Shorea leprosula (Dipterocarpaceae) highlights the ecological relevance of drought in aseasonal tropical rainforests.</title>
        <authorList>
            <person name="Ng K.K.S."/>
            <person name="Kobayashi M.J."/>
            <person name="Fawcett J.A."/>
            <person name="Hatakeyama M."/>
            <person name="Paape T."/>
            <person name="Ng C.H."/>
            <person name="Ang C.C."/>
            <person name="Tnah L.H."/>
            <person name="Lee C.T."/>
            <person name="Nishiyama T."/>
            <person name="Sese J."/>
            <person name="O'Brien M.J."/>
            <person name="Copetti D."/>
            <person name="Mohd Noor M.I."/>
            <person name="Ong R.C."/>
            <person name="Putra M."/>
            <person name="Sireger I.Z."/>
            <person name="Indrioko S."/>
            <person name="Kosugi Y."/>
            <person name="Izuno A."/>
            <person name="Isagi Y."/>
            <person name="Lee S.L."/>
            <person name="Shimizu K.K."/>
        </authorList>
    </citation>
    <scope>NUCLEOTIDE SEQUENCE [LARGE SCALE GENOMIC DNA]</scope>
    <source>
        <strain evidence="1">214</strain>
    </source>
</reference>
<dbReference type="Proteomes" id="UP001054252">
    <property type="component" value="Unassembled WGS sequence"/>
</dbReference>
<evidence type="ECO:0008006" key="3">
    <source>
        <dbReference type="Google" id="ProtNLM"/>
    </source>
</evidence>
<sequence length="39" mass="4791">MKLDRCFRHEKAVKRKANFEESKKLKERLQALRKEMAEN</sequence>
<comment type="caution">
    <text evidence="1">The sequence shown here is derived from an EMBL/GenBank/DDBJ whole genome shotgun (WGS) entry which is preliminary data.</text>
</comment>
<dbReference type="EMBL" id="BPVZ01000094">
    <property type="protein sequence ID" value="GKV32097.1"/>
    <property type="molecule type" value="Genomic_DNA"/>
</dbReference>
<evidence type="ECO:0000313" key="2">
    <source>
        <dbReference type="Proteomes" id="UP001054252"/>
    </source>
</evidence>
<keyword evidence="2" id="KW-1185">Reference proteome</keyword>
<accession>A0AAV5L5P0</accession>
<evidence type="ECO:0000313" key="1">
    <source>
        <dbReference type="EMBL" id="GKV32097.1"/>
    </source>
</evidence>
<gene>
    <name evidence="1" type="ORF">SLEP1_g40725</name>
</gene>
<proteinExistence type="predicted"/>
<name>A0AAV5L5P0_9ROSI</name>